<dbReference type="InterPro" id="IPR030489">
    <property type="entry name" value="TR_Rrf2-type_CS"/>
</dbReference>
<dbReference type="InterPro" id="IPR000944">
    <property type="entry name" value="Tscrpt_reg_Rrf2"/>
</dbReference>
<gene>
    <name evidence="2" type="ORF">GGG17_04035</name>
</gene>
<dbReference type="Pfam" id="PF02082">
    <property type="entry name" value="Rrf2"/>
    <property type="match status" value="1"/>
</dbReference>
<comment type="caution">
    <text evidence="2">The sequence shown here is derived from an EMBL/GenBank/DDBJ whole genome shotgun (WGS) entry which is preliminary data.</text>
</comment>
<dbReference type="NCBIfam" id="TIGR00738">
    <property type="entry name" value="rrf2_super"/>
    <property type="match status" value="1"/>
</dbReference>
<dbReference type="PANTHER" id="PTHR33221:SF5">
    <property type="entry name" value="HTH-TYPE TRANSCRIPTIONAL REGULATOR ISCR"/>
    <property type="match status" value="1"/>
</dbReference>
<keyword evidence="1" id="KW-0238">DNA-binding</keyword>
<dbReference type="InterPro" id="IPR036390">
    <property type="entry name" value="WH_DNA-bd_sf"/>
</dbReference>
<dbReference type="Proteomes" id="UP000431092">
    <property type="component" value="Unassembled WGS sequence"/>
</dbReference>
<dbReference type="PANTHER" id="PTHR33221">
    <property type="entry name" value="WINGED HELIX-TURN-HELIX TRANSCRIPTIONAL REGULATOR, RRF2 FAMILY"/>
    <property type="match status" value="1"/>
</dbReference>
<dbReference type="RefSeq" id="WP_288798168.1">
    <property type="nucleotide sequence ID" value="NZ_CP171001.1"/>
</dbReference>
<dbReference type="SUPFAM" id="SSF46785">
    <property type="entry name" value="Winged helix' DNA-binding domain"/>
    <property type="match status" value="1"/>
</dbReference>
<evidence type="ECO:0000313" key="3">
    <source>
        <dbReference type="Proteomes" id="UP000431092"/>
    </source>
</evidence>
<dbReference type="InterPro" id="IPR036388">
    <property type="entry name" value="WH-like_DNA-bd_sf"/>
</dbReference>
<protein>
    <submittedName>
        <fullName evidence="2">Rrf2 family transcriptional regulator</fullName>
    </submittedName>
</protein>
<reference evidence="2 3" key="1">
    <citation type="submission" date="2019-11" db="EMBL/GenBank/DDBJ databases">
        <title>Whole genome sequencing identifies a novel species of the genus Arsenicicoccus isolated from human blood.</title>
        <authorList>
            <person name="Jeong J.H."/>
            <person name="Kweon O.J."/>
            <person name="Kim H.R."/>
            <person name="Kim T.-H."/>
            <person name="Ha S.-M."/>
            <person name="Lee M.-K."/>
        </authorList>
    </citation>
    <scope>NUCLEOTIDE SEQUENCE [LARGE SCALE GENOMIC DNA]</scope>
    <source>
        <strain evidence="2 3">MKL-02</strain>
    </source>
</reference>
<sequence length="150" mass="16479">MNVSTRVEYAVRALLYLAAQPGSSSVAAIAESQNIPRKFLAAILADLRRDGLVTSQRGPAGGYQLAEDPSEVSIGEIFRAVDGPLARVHGLRPHETSYEDLASHLPELWVALRVALRQVLDDVSLQDVLSGRYPEHIRQLLTAPDAWQNR</sequence>
<dbReference type="GO" id="GO:0003700">
    <property type="term" value="F:DNA-binding transcription factor activity"/>
    <property type="evidence" value="ECO:0007669"/>
    <property type="project" value="TreeGrafter"/>
</dbReference>
<proteinExistence type="predicted"/>
<organism evidence="2 3">
    <name type="scientific">Arsenicicoccus cauae</name>
    <dbReference type="NCBI Taxonomy" id="2663847"/>
    <lineage>
        <taxon>Bacteria</taxon>
        <taxon>Bacillati</taxon>
        <taxon>Actinomycetota</taxon>
        <taxon>Actinomycetes</taxon>
        <taxon>Micrococcales</taxon>
        <taxon>Intrasporangiaceae</taxon>
        <taxon>Arsenicicoccus</taxon>
    </lineage>
</organism>
<name>A0A6I3IWB5_9MICO</name>
<accession>A0A6I3IWB5</accession>
<dbReference type="PROSITE" id="PS01332">
    <property type="entry name" value="HTH_RRF2_1"/>
    <property type="match status" value="1"/>
</dbReference>
<dbReference type="AlphaFoldDB" id="A0A6I3IWB5"/>
<evidence type="ECO:0000313" key="2">
    <source>
        <dbReference type="EMBL" id="MTB71156.1"/>
    </source>
</evidence>
<keyword evidence="3" id="KW-1185">Reference proteome</keyword>
<evidence type="ECO:0000256" key="1">
    <source>
        <dbReference type="ARBA" id="ARBA00023125"/>
    </source>
</evidence>
<dbReference type="Gene3D" id="1.10.10.10">
    <property type="entry name" value="Winged helix-like DNA-binding domain superfamily/Winged helix DNA-binding domain"/>
    <property type="match status" value="1"/>
</dbReference>
<dbReference type="GO" id="GO:0005829">
    <property type="term" value="C:cytosol"/>
    <property type="evidence" value="ECO:0007669"/>
    <property type="project" value="TreeGrafter"/>
</dbReference>
<dbReference type="PROSITE" id="PS51197">
    <property type="entry name" value="HTH_RRF2_2"/>
    <property type="match status" value="1"/>
</dbReference>
<dbReference type="GO" id="GO:0003677">
    <property type="term" value="F:DNA binding"/>
    <property type="evidence" value="ECO:0007669"/>
    <property type="project" value="UniProtKB-KW"/>
</dbReference>
<dbReference type="EMBL" id="WLVL01000017">
    <property type="protein sequence ID" value="MTB71156.1"/>
    <property type="molecule type" value="Genomic_DNA"/>
</dbReference>